<protein>
    <recommendedName>
        <fullName evidence="4 12">Anaerobic ribonucleoside-triphosphate reductase-activating protein</fullName>
        <ecNumber evidence="12">1.97.1.-</ecNumber>
    </recommendedName>
</protein>
<evidence type="ECO:0000256" key="11">
    <source>
        <dbReference type="ARBA" id="ARBA00047365"/>
    </source>
</evidence>
<dbReference type="SFLD" id="SFLDS00029">
    <property type="entry name" value="Radical_SAM"/>
    <property type="match status" value="1"/>
</dbReference>
<dbReference type="GO" id="GO:0004748">
    <property type="term" value="F:ribonucleoside-diphosphate reductase activity, thioredoxin disulfide as acceptor"/>
    <property type="evidence" value="ECO:0007669"/>
    <property type="project" value="TreeGrafter"/>
</dbReference>
<evidence type="ECO:0000313" key="15">
    <source>
        <dbReference type="Proteomes" id="UP000009226"/>
    </source>
</evidence>
<dbReference type="InterPro" id="IPR012837">
    <property type="entry name" value="NrdG"/>
</dbReference>
<evidence type="ECO:0000256" key="7">
    <source>
        <dbReference type="ARBA" id="ARBA00022723"/>
    </source>
</evidence>
<evidence type="ECO:0000256" key="3">
    <source>
        <dbReference type="ARBA" id="ARBA00009777"/>
    </source>
</evidence>
<dbReference type="KEGG" id="dca:Desca_2320"/>
<comment type="catalytic activity">
    <reaction evidence="11">
        <text>glycyl-[protein] + reduced [flavodoxin] + S-adenosyl-L-methionine = glycin-2-yl radical-[protein] + semiquinone [flavodoxin] + 5'-deoxyadenosine + L-methionine + H(+)</text>
        <dbReference type="Rhea" id="RHEA:61976"/>
        <dbReference type="Rhea" id="RHEA-COMP:10622"/>
        <dbReference type="Rhea" id="RHEA-COMP:14480"/>
        <dbReference type="Rhea" id="RHEA-COMP:15993"/>
        <dbReference type="Rhea" id="RHEA-COMP:15994"/>
        <dbReference type="ChEBI" id="CHEBI:15378"/>
        <dbReference type="ChEBI" id="CHEBI:17319"/>
        <dbReference type="ChEBI" id="CHEBI:29947"/>
        <dbReference type="ChEBI" id="CHEBI:32722"/>
        <dbReference type="ChEBI" id="CHEBI:57618"/>
        <dbReference type="ChEBI" id="CHEBI:57844"/>
        <dbReference type="ChEBI" id="CHEBI:59789"/>
        <dbReference type="ChEBI" id="CHEBI:140311"/>
    </reaction>
</comment>
<dbReference type="GO" id="GO:0043365">
    <property type="term" value="F:[formate-C-acetyltransferase]-activating enzyme activity"/>
    <property type="evidence" value="ECO:0007669"/>
    <property type="project" value="InterPro"/>
</dbReference>
<comment type="similarity">
    <text evidence="3 12">Belongs to the organic radical-activating enzymes family.</text>
</comment>
<gene>
    <name evidence="14" type="ordered locus">Desca_2320</name>
</gene>
<dbReference type="InterPro" id="IPR013785">
    <property type="entry name" value="Aldolase_TIM"/>
</dbReference>
<dbReference type="EMBL" id="CP002736">
    <property type="protein sequence ID" value="AEF95155.1"/>
    <property type="molecule type" value="Genomic_DNA"/>
</dbReference>
<evidence type="ECO:0000256" key="1">
    <source>
        <dbReference type="ARBA" id="ARBA00001966"/>
    </source>
</evidence>
<organism evidence="14 15">
    <name type="scientific">Desulfotomaculum nigrificans (strain DSM 14880 / VKM B-2319 / CO-1-SRB)</name>
    <name type="common">Desulfotomaculum carboxydivorans</name>
    <dbReference type="NCBI Taxonomy" id="868595"/>
    <lineage>
        <taxon>Bacteria</taxon>
        <taxon>Bacillati</taxon>
        <taxon>Bacillota</taxon>
        <taxon>Clostridia</taxon>
        <taxon>Eubacteriales</taxon>
        <taxon>Desulfotomaculaceae</taxon>
        <taxon>Desulfotomaculum</taxon>
    </lineage>
</organism>
<evidence type="ECO:0000256" key="5">
    <source>
        <dbReference type="ARBA" id="ARBA00022485"/>
    </source>
</evidence>
<dbReference type="AlphaFoldDB" id="F6B3C4"/>
<dbReference type="Gene3D" id="3.20.20.70">
    <property type="entry name" value="Aldolase class I"/>
    <property type="match status" value="1"/>
</dbReference>
<evidence type="ECO:0000256" key="10">
    <source>
        <dbReference type="ARBA" id="ARBA00023014"/>
    </source>
</evidence>
<keyword evidence="5" id="KW-0004">4Fe-4S</keyword>
<dbReference type="SUPFAM" id="SSF102114">
    <property type="entry name" value="Radical SAM enzymes"/>
    <property type="match status" value="1"/>
</dbReference>
<comment type="function">
    <text evidence="2 12">Activation of anaerobic ribonucleoside-triphosphate reductase under anaerobic conditions by generation of an organic free radical, using S-adenosylmethionine and reduced flavodoxin as cosubstrates to produce 5'-deoxy-adenosine.</text>
</comment>
<evidence type="ECO:0000259" key="13">
    <source>
        <dbReference type="PROSITE" id="PS51918"/>
    </source>
</evidence>
<dbReference type="NCBIfam" id="TIGR02491">
    <property type="entry name" value="NrdG"/>
    <property type="match status" value="1"/>
</dbReference>
<dbReference type="SFLD" id="SFLDG01066">
    <property type="entry name" value="organic_radical-activating_enz"/>
    <property type="match status" value="1"/>
</dbReference>
<accession>F6B3C4</accession>
<dbReference type="EC" id="1.97.1.-" evidence="12"/>
<feature type="domain" description="Radical SAM core" evidence="13">
    <location>
        <begin position="27"/>
        <end position="178"/>
    </location>
</feature>
<dbReference type="PANTHER" id="PTHR30352">
    <property type="entry name" value="PYRUVATE FORMATE-LYASE-ACTIVATING ENZYME"/>
    <property type="match status" value="1"/>
</dbReference>
<dbReference type="InterPro" id="IPR058240">
    <property type="entry name" value="rSAM_sf"/>
</dbReference>
<dbReference type="PROSITE" id="PS51918">
    <property type="entry name" value="RADICAL_SAM"/>
    <property type="match status" value="1"/>
</dbReference>
<evidence type="ECO:0000313" key="14">
    <source>
        <dbReference type="EMBL" id="AEF95155.1"/>
    </source>
</evidence>
<dbReference type="PROSITE" id="PS01087">
    <property type="entry name" value="RADICAL_ACTIVATING"/>
    <property type="match status" value="1"/>
</dbReference>
<dbReference type="Pfam" id="PF13353">
    <property type="entry name" value="Fer4_12"/>
    <property type="match status" value="1"/>
</dbReference>
<dbReference type="GO" id="GO:0046872">
    <property type="term" value="F:metal ion binding"/>
    <property type="evidence" value="ECO:0007669"/>
    <property type="project" value="UniProtKB-KW"/>
</dbReference>
<dbReference type="SFLD" id="SFLDG01063">
    <property type="entry name" value="activating_enzymes__group_1"/>
    <property type="match status" value="1"/>
</dbReference>
<dbReference type="Proteomes" id="UP000009226">
    <property type="component" value="Chromosome"/>
</dbReference>
<keyword evidence="7" id="KW-0479">Metal-binding</keyword>
<dbReference type="InterPro" id="IPR034457">
    <property type="entry name" value="Organic_radical-activating"/>
</dbReference>
<dbReference type="HOGENOM" id="CLU_089926_0_0_9"/>
<evidence type="ECO:0000256" key="8">
    <source>
        <dbReference type="ARBA" id="ARBA00023002"/>
    </source>
</evidence>
<dbReference type="PANTHER" id="PTHR30352:SF2">
    <property type="entry name" value="ANAEROBIC RIBONUCLEOSIDE-TRIPHOSPHATE REDUCTASE-ACTIVATING PROTEIN"/>
    <property type="match status" value="1"/>
</dbReference>
<keyword evidence="8 12" id="KW-0560">Oxidoreductase</keyword>
<dbReference type="InterPro" id="IPR001989">
    <property type="entry name" value="Radical_activat_CS"/>
</dbReference>
<evidence type="ECO:0000256" key="2">
    <source>
        <dbReference type="ARBA" id="ARBA00003852"/>
    </source>
</evidence>
<keyword evidence="10" id="KW-0411">Iron-sulfur</keyword>
<dbReference type="GO" id="GO:0051539">
    <property type="term" value="F:4 iron, 4 sulfur cluster binding"/>
    <property type="evidence" value="ECO:0007669"/>
    <property type="project" value="UniProtKB-KW"/>
</dbReference>
<dbReference type="PIRSF" id="PIRSF000368">
    <property type="entry name" value="NrdG"/>
    <property type="match status" value="1"/>
</dbReference>
<reference evidence="14" key="1">
    <citation type="submission" date="2011-05" db="EMBL/GenBank/DDBJ databases">
        <title>Complete sequence of Desulfotomaculum carboxydivorans CO-1-SRB.</title>
        <authorList>
            <consortium name="US DOE Joint Genome Institute"/>
            <person name="Lucas S."/>
            <person name="Han J."/>
            <person name="Lapidus A."/>
            <person name="Cheng J.-F."/>
            <person name="Goodwin L."/>
            <person name="Pitluck S."/>
            <person name="Peters L."/>
            <person name="Mikhailova N."/>
            <person name="Lu M."/>
            <person name="Han C."/>
            <person name="Tapia R."/>
            <person name="Land M."/>
            <person name="Hauser L."/>
            <person name="Kyrpides N."/>
            <person name="Ivanova N."/>
            <person name="Pagani I."/>
            <person name="Stams A."/>
            <person name="Plugge C."/>
            <person name="Muyzer G."/>
            <person name="Kuever J."/>
            <person name="Parshina S."/>
            <person name="Ivanova A."/>
            <person name="Nazina T."/>
            <person name="Woyke T."/>
        </authorList>
    </citation>
    <scope>NUCLEOTIDE SEQUENCE [LARGE SCALE GENOMIC DNA]</scope>
    <source>
        <strain evidence="14">CO-1-SRB</strain>
    </source>
</reference>
<keyword evidence="15" id="KW-1185">Reference proteome</keyword>
<evidence type="ECO:0000256" key="12">
    <source>
        <dbReference type="PIRNR" id="PIRNR000368"/>
    </source>
</evidence>
<dbReference type="SFLD" id="SFLDF00299">
    <property type="entry name" value="anaerobic_ribonucleoside-triph"/>
    <property type="match status" value="1"/>
</dbReference>
<dbReference type="CDD" id="cd01335">
    <property type="entry name" value="Radical_SAM"/>
    <property type="match status" value="1"/>
</dbReference>
<evidence type="ECO:0000256" key="6">
    <source>
        <dbReference type="ARBA" id="ARBA00022691"/>
    </source>
</evidence>
<evidence type="ECO:0000256" key="9">
    <source>
        <dbReference type="ARBA" id="ARBA00023004"/>
    </source>
</evidence>
<comment type="cofactor">
    <cofactor evidence="1">
        <name>[4Fe-4S] cluster</name>
        <dbReference type="ChEBI" id="CHEBI:49883"/>
    </cofactor>
</comment>
<dbReference type="eggNOG" id="COG0602">
    <property type="taxonomic scope" value="Bacteria"/>
</dbReference>
<proteinExistence type="inferred from homology"/>
<name>F6B3C4_DESCC</name>
<keyword evidence="6" id="KW-0949">S-adenosyl-L-methionine</keyword>
<keyword evidence="9" id="KW-0408">Iron</keyword>
<dbReference type="STRING" id="868595.Desca_2320"/>
<evidence type="ECO:0000256" key="4">
    <source>
        <dbReference type="ARBA" id="ARBA00014281"/>
    </source>
</evidence>
<dbReference type="InterPro" id="IPR007197">
    <property type="entry name" value="rSAM"/>
</dbReference>
<sequence length="178" mass="19623">MPGINQQGMIPVSNKLRIGGITANSVVDGPGLRTVVFLQGCPRHCPGCHNPDLLDSNGGREVTIEEALAEIRASISPITQGITFSGGDPLLQPEALHQLVVQLKQDFPHLDIWVYTGYKYDEVKHLPVLDLIDVLVDGPFEQDKKDLELAFRGSANQRLIDLPKTRRAGQVVEWQPGW</sequence>